<dbReference type="AlphaFoldDB" id="A0A3B1A9Z5"/>
<feature type="transmembrane region" description="Helical" evidence="11">
    <location>
        <begin position="326"/>
        <end position="350"/>
    </location>
</feature>
<evidence type="ECO:0000256" key="10">
    <source>
        <dbReference type="ARBA" id="ARBA00023136"/>
    </source>
</evidence>
<keyword evidence="7" id="KW-0249">Electron transport</keyword>
<reference evidence="12" key="1">
    <citation type="submission" date="2018-06" db="EMBL/GenBank/DDBJ databases">
        <authorList>
            <person name="Zhirakovskaya E."/>
        </authorList>
    </citation>
    <scope>NUCLEOTIDE SEQUENCE</scope>
</reference>
<feature type="transmembrane region" description="Helical" evidence="11">
    <location>
        <begin position="133"/>
        <end position="154"/>
    </location>
</feature>
<evidence type="ECO:0000256" key="6">
    <source>
        <dbReference type="ARBA" id="ARBA00022723"/>
    </source>
</evidence>
<comment type="subcellular location">
    <subcellularLocation>
        <location evidence="1">Cell membrane</location>
        <topology evidence="1">Multi-pass membrane protein</topology>
    </subcellularLocation>
</comment>
<feature type="transmembrane region" description="Helical" evidence="11">
    <location>
        <begin position="362"/>
        <end position="385"/>
    </location>
</feature>
<dbReference type="GO" id="GO:0005886">
    <property type="term" value="C:plasma membrane"/>
    <property type="evidence" value="ECO:0007669"/>
    <property type="project" value="UniProtKB-SubCell"/>
</dbReference>
<dbReference type="EMBL" id="UOFV01000226">
    <property type="protein sequence ID" value="VAX00852.1"/>
    <property type="molecule type" value="Genomic_DNA"/>
</dbReference>
<feature type="transmembrane region" description="Helical" evidence="11">
    <location>
        <begin position="67"/>
        <end position="86"/>
    </location>
</feature>
<dbReference type="InterPro" id="IPR002585">
    <property type="entry name" value="Cyt-d_ubiquinol_oxidase_su_1"/>
</dbReference>
<feature type="transmembrane region" description="Helical" evidence="11">
    <location>
        <begin position="412"/>
        <end position="439"/>
    </location>
</feature>
<sequence>MLTEVITAESDLVNTLSRIQFGITASYHIIFPSLLIGLSTLLTYLYGKWLQTNNHVYLVSYEFWLKLVAIVYLLAAITGVALSSQIDNVFGGFYQQLESALSPIRQIELILAIVLEGGCIGVMLFYARTQRSYGRFSATILFNIGIFLTALFVISRNSWMNTPAGIEWVDNEIHVLNYIDILFNPSFPLRYLHMIVAGLMATSFVVMGIAAFRLLKYNHDIVAIKSFNIGFKSALVFTICQFIIGDLHGLNVYKHQPLKIASMEGHWETKKGSDFILWANPSEENELNHHEIKIPYALSIILTHEINGEVLGIKEMPKNERPNISLAFYTFRIMLALSLLMLAMVLIGVIKSKSNPLHQQKWFLRMALFMSPSGLIAIIAGWIVAEVSRQPWVVYGMIKTSQTISAHSAGQIITSMITFSLLYLLLSIAAIIFVGKVILNGNIPTKYRIGSD</sequence>
<keyword evidence="9" id="KW-0408">Iron</keyword>
<evidence type="ECO:0000256" key="4">
    <source>
        <dbReference type="ARBA" id="ARBA00022617"/>
    </source>
</evidence>
<keyword evidence="10 11" id="KW-0472">Membrane</keyword>
<dbReference type="GO" id="GO:0009055">
    <property type="term" value="F:electron transfer activity"/>
    <property type="evidence" value="ECO:0007669"/>
    <property type="project" value="InterPro"/>
</dbReference>
<proteinExistence type="predicted"/>
<evidence type="ECO:0000256" key="1">
    <source>
        <dbReference type="ARBA" id="ARBA00004651"/>
    </source>
</evidence>
<evidence type="ECO:0000256" key="7">
    <source>
        <dbReference type="ARBA" id="ARBA00022982"/>
    </source>
</evidence>
<feature type="transmembrane region" description="Helical" evidence="11">
    <location>
        <begin position="191"/>
        <end position="215"/>
    </location>
</feature>
<name>A0A3B1A9Z5_9ZZZZ</name>
<accession>A0A3B1A9Z5</accession>
<keyword evidence="3" id="KW-1003">Cell membrane</keyword>
<keyword evidence="2" id="KW-0813">Transport</keyword>
<dbReference type="Pfam" id="PF01654">
    <property type="entry name" value="Cyt_bd_oxida_I"/>
    <property type="match status" value="1"/>
</dbReference>
<keyword evidence="8 11" id="KW-1133">Transmembrane helix</keyword>
<evidence type="ECO:0000256" key="11">
    <source>
        <dbReference type="SAM" id="Phobius"/>
    </source>
</evidence>
<evidence type="ECO:0000256" key="9">
    <source>
        <dbReference type="ARBA" id="ARBA00023004"/>
    </source>
</evidence>
<organism evidence="12">
    <name type="scientific">hydrothermal vent metagenome</name>
    <dbReference type="NCBI Taxonomy" id="652676"/>
    <lineage>
        <taxon>unclassified sequences</taxon>
        <taxon>metagenomes</taxon>
        <taxon>ecological metagenomes</taxon>
    </lineage>
</organism>
<keyword evidence="5 11" id="KW-0812">Transmembrane</keyword>
<evidence type="ECO:0000256" key="2">
    <source>
        <dbReference type="ARBA" id="ARBA00022448"/>
    </source>
</evidence>
<dbReference type="GO" id="GO:0020037">
    <property type="term" value="F:heme binding"/>
    <property type="evidence" value="ECO:0007669"/>
    <property type="project" value="TreeGrafter"/>
</dbReference>
<keyword evidence="6" id="KW-0479">Metal-binding</keyword>
<dbReference type="PANTHER" id="PTHR30365:SF14">
    <property type="entry name" value="CYTOCHROME BD MENAQUINOL OXIDASE SUBUNIT I-RELATED"/>
    <property type="match status" value="1"/>
</dbReference>
<evidence type="ECO:0008006" key="13">
    <source>
        <dbReference type="Google" id="ProtNLM"/>
    </source>
</evidence>
<dbReference type="GO" id="GO:0016682">
    <property type="term" value="F:oxidoreductase activity, acting on diphenols and related substances as donors, oxygen as acceptor"/>
    <property type="evidence" value="ECO:0007669"/>
    <property type="project" value="TreeGrafter"/>
</dbReference>
<evidence type="ECO:0000256" key="8">
    <source>
        <dbReference type="ARBA" id="ARBA00022989"/>
    </source>
</evidence>
<feature type="transmembrane region" description="Helical" evidence="11">
    <location>
        <begin position="106"/>
        <end position="126"/>
    </location>
</feature>
<dbReference type="GO" id="GO:0019646">
    <property type="term" value="P:aerobic electron transport chain"/>
    <property type="evidence" value="ECO:0007669"/>
    <property type="project" value="InterPro"/>
</dbReference>
<feature type="transmembrane region" description="Helical" evidence="11">
    <location>
        <begin position="25"/>
        <end position="46"/>
    </location>
</feature>
<evidence type="ECO:0000256" key="5">
    <source>
        <dbReference type="ARBA" id="ARBA00022692"/>
    </source>
</evidence>
<keyword evidence="4" id="KW-0349">Heme</keyword>
<evidence type="ECO:0000256" key="3">
    <source>
        <dbReference type="ARBA" id="ARBA00022475"/>
    </source>
</evidence>
<dbReference type="GO" id="GO:0070069">
    <property type="term" value="C:cytochrome complex"/>
    <property type="evidence" value="ECO:0007669"/>
    <property type="project" value="InterPro"/>
</dbReference>
<dbReference type="PANTHER" id="PTHR30365">
    <property type="entry name" value="CYTOCHROME D UBIQUINOL OXIDASE"/>
    <property type="match status" value="1"/>
</dbReference>
<evidence type="ECO:0000313" key="12">
    <source>
        <dbReference type="EMBL" id="VAX00852.1"/>
    </source>
</evidence>
<dbReference type="GO" id="GO:0046872">
    <property type="term" value="F:metal ion binding"/>
    <property type="evidence" value="ECO:0007669"/>
    <property type="project" value="UniProtKB-KW"/>
</dbReference>
<protein>
    <recommendedName>
        <fullName evidence="13">Cytochrome d ubiquinol oxidase subunit I</fullName>
    </recommendedName>
</protein>
<feature type="transmembrane region" description="Helical" evidence="11">
    <location>
        <begin position="227"/>
        <end position="244"/>
    </location>
</feature>
<dbReference type="PIRSF" id="PIRSF006446">
    <property type="entry name" value="Cyt_quinol_oxidase_1"/>
    <property type="match status" value="1"/>
</dbReference>
<gene>
    <name evidence="12" type="ORF">MNBD_GAMMA19-147</name>
</gene>